<evidence type="ECO:0000313" key="8">
    <source>
        <dbReference type="Proteomes" id="UP000050794"/>
    </source>
</evidence>
<keyword evidence="4 5" id="KW-0539">Nucleus</keyword>
<comment type="subcellular location">
    <subcellularLocation>
        <location evidence="5">Nucleus</location>
    </subcellularLocation>
</comment>
<reference evidence="9" key="1">
    <citation type="submission" date="2016-06" db="UniProtKB">
        <authorList>
            <consortium name="WormBaseParasite"/>
        </authorList>
    </citation>
    <scope>IDENTIFICATION</scope>
</reference>
<evidence type="ECO:0000256" key="1">
    <source>
        <dbReference type="ARBA" id="ARBA00022723"/>
    </source>
</evidence>
<protein>
    <submittedName>
        <fullName evidence="9">DM domain-containing protein</fullName>
    </submittedName>
</protein>
<evidence type="ECO:0000256" key="4">
    <source>
        <dbReference type="ARBA" id="ARBA00023242"/>
    </source>
</evidence>
<dbReference type="AlphaFoldDB" id="A0A183UP58"/>
<feature type="DNA-binding region" description="DM" evidence="5">
    <location>
        <begin position="43"/>
        <end position="89"/>
    </location>
</feature>
<accession>A0A183UP58</accession>
<keyword evidence="8" id="KW-1185">Reference proteome</keyword>
<keyword evidence="3 5" id="KW-0238">DNA-binding</keyword>
<organism evidence="8 9">
    <name type="scientific">Toxocara canis</name>
    <name type="common">Canine roundworm</name>
    <dbReference type="NCBI Taxonomy" id="6265"/>
    <lineage>
        <taxon>Eukaryota</taxon>
        <taxon>Metazoa</taxon>
        <taxon>Ecdysozoa</taxon>
        <taxon>Nematoda</taxon>
        <taxon>Chromadorea</taxon>
        <taxon>Rhabditida</taxon>
        <taxon>Spirurina</taxon>
        <taxon>Ascaridomorpha</taxon>
        <taxon>Ascaridoidea</taxon>
        <taxon>Toxocaridae</taxon>
        <taxon>Toxocara</taxon>
    </lineage>
</organism>
<dbReference type="GO" id="GO:0007548">
    <property type="term" value="P:sex differentiation"/>
    <property type="evidence" value="ECO:0007669"/>
    <property type="project" value="TreeGrafter"/>
</dbReference>
<dbReference type="SUPFAM" id="SSF82927">
    <property type="entry name" value="Cysteine-rich DNA binding domain, (DM domain)"/>
    <property type="match status" value="1"/>
</dbReference>
<evidence type="ECO:0000256" key="3">
    <source>
        <dbReference type="ARBA" id="ARBA00023125"/>
    </source>
</evidence>
<dbReference type="GO" id="GO:0000981">
    <property type="term" value="F:DNA-binding transcription factor activity, RNA polymerase II-specific"/>
    <property type="evidence" value="ECO:0007669"/>
    <property type="project" value="TreeGrafter"/>
</dbReference>
<dbReference type="WBParaSite" id="TCNE_0001027801-mRNA-1">
    <property type="protein sequence ID" value="TCNE_0001027801-mRNA-1"/>
    <property type="gene ID" value="TCNE_0001027801"/>
</dbReference>
<keyword evidence="2 5" id="KW-0862">Zinc</keyword>
<dbReference type="Gene3D" id="4.10.1040.10">
    <property type="entry name" value="DM DNA-binding domain"/>
    <property type="match status" value="1"/>
</dbReference>
<evidence type="ECO:0000313" key="9">
    <source>
        <dbReference type="WBParaSite" id="TCNE_0001027801-mRNA-1"/>
    </source>
</evidence>
<dbReference type="Pfam" id="PF00751">
    <property type="entry name" value="DM"/>
    <property type="match status" value="1"/>
</dbReference>
<dbReference type="PROSITE" id="PS50809">
    <property type="entry name" value="DM_2"/>
    <property type="match status" value="1"/>
</dbReference>
<keyword evidence="1 5" id="KW-0479">Metal-binding</keyword>
<feature type="domain" description="DM" evidence="6">
    <location>
        <begin position="43"/>
        <end position="89"/>
    </location>
</feature>
<evidence type="ECO:0000256" key="2">
    <source>
        <dbReference type="ARBA" id="ARBA00022833"/>
    </source>
</evidence>
<dbReference type="InterPro" id="IPR036407">
    <property type="entry name" value="DM_DNA-bd_sf"/>
</dbReference>
<gene>
    <name evidence="7" type="ORF">TCNE_LOCUS10278</name>
</gene>
<dbReference type="InterPro" id="IPR001275">
    <property type="entry name" value="DM_DNA-bd"/>
</dbReference>
<dbReference type="PANTHER" id="PTHR12322">
    <property type="entry name" value="DOUBLESEX AND MAB-3 RELATED TRANSCRIPTION FACTOR DMRT"/>
    <property type="match status" value="1"/>
</dbReference>
<dbReference type="GO" id="GO:0005634">
    <property type="term" value="C:nucleus"/>
    <property type="evidence" value="ECO:0007669"/>
    <property type="project" value="UniProtKB-SubCell"/>
</dbReference>
<dbReference type="SMART" id="SM00301">
    <property type="entry name" value="DM"/>
    <property type="match status" value="1"/>
</dbReference>
<dbReference type="EMBL" id="UYWY01020446">
    <property type="protein sequence ID" value="VDM41599.1"/>
    <property type="molecule type" value="Genomic_DNA"/>
</dbReference>
<dbReference type="InterPro" id="IPR026607">
    <property type="entry name" value="DMRT"/>
</dbReference>
<dbReference type="GO" id="GO:0046872">
    <property type="term" value="F:metal ion binding"/>
    <property type="evidence" value="ECO:0007669"/>
    <property type="project" value="UniProtKB-KW"/>
</dbReference>
<dbReference type="GO" id="GO:0000978">
    <property type="term" value="F:RNA polymerase II cis-regulatory region sequence-specific DNA binding"/>
    <property type="evidence" value="ECO:0007669"/>
    <property type="project" value="TreeGrafter"/>
</dbReference>
<proteinExistence type="predicted"/>
<dbReference type="PANTHER" id="PTHR12322:SF110">
    <property type="entry name" value="DOUBLESEX- AND MAB-3-RELATED TRANSCRIPTION FACTOR DMD-10"/>
    <property type="match status" value="1"/>
</dbReference>
<evidence type="ECO:0000259" key="6">
    <source>
        <dbReference type="PROSITE" id="PS50809"/>
    </source>
</evidence>
<evidence type="ECO:0000256" key="5">
    <source>
        <dbReference type="PROSITE-ProRule" id="PRU00070"/>
    </source>
</evidence>
<sequence length="98" mass="10839">MTQIGLYTTNPLAYTPPYGLPLTSYRPLMDSQTVSYTKRVPNCQKCGQHGRKSRLKGHKRVCPYRDCNCAKWLLSALVLELAAETALADSISFAAISS</sequence>
<dbReference type="Proteomes" id="UP000050794">
    <property type="component" value="Unassembled WGS sequence"/>
</dbReference>
<reference evidence="7 8" key="2">
    <citation type="submission" date="2018-11" db="EMBL/GenBank/DDBJ databases">
        <authorList>
            <consortium name="Pathogen Informatics"/>
        </authorList>
    </citation>
    <scope>NUCLEOTIDE SEQUENCE [LARGE SCALE GENOMIC DNA]</scope>
</reference>
<name>A0A183UP58_TOXCA</name>
<evidence type="ECO:0000313" key="7">
    <source>
        <dbReference type="EMBL" id="VDM41599.1"/>
    </source>
</evidence>